<evidence type="ECO:0000313" key="2">
    <source>
        <dbReference type="EMBL" id="ARU51442.1"/>
    </source>
</evidence>
<feature type="transmembrane region" description="Helical" evidence="1">
    <location>
        <begin position="97"/>
        <end position="122"/>
    </location>
</feature>
<evidence type="ECO:0008006" key="4">
    <source>
        <dbReference type="Google" id="ProtNLM"/>
    </source>
</evidence>
<keyword evidence="1" id="KW-0472">Membrane</keyword>
<gene>
    <name evidence="2" type="ORF">CBR64_08080</name>
</gene>
<organism evidence="2 3">
    <name type="scientific">Cellulosimicrobium cellulans</name>
    <name type="common">Arthrobacter luteus</name>
    <dbReference type="NCBI Taxonomy" id="1710"/>
    <lineage>
        <taxon>Bacteria</taxon>
        <taxon>Bacillati</taxon>
        <taxon>Actinomycetota</taxon>
        <taxon>Actinomycetes</taxon>
        <taxon>Micrococcales</taxon>
        <taxon>Promicromonosporaceae</taxon>
        <taxon>Cellulosimicrobium</taxon>
    </lineage>
</organism>
<proteinExistence type="predicted"/>
<dbReference type="KEGG" id="cceu:CBR64_08080"/>
<dbReference type="InterPro" id="IPR025962">
    <property type="entry name" value="SdpI/YhfL"/>
</dbReference>
<dbReference type="Proteomes" id="UP000196228">
    <property type="component" value="Chromosome"/>
</dbReference>
<dbReference type="Pfam" id="PF13630">
    <property type="entry name" value="SdpI"/>
    <property type="match status" value="1"/>
</dbReference>
<keyword evidence="1" id="KW-0812">Transmembrane</keyword>
<feature type="transmembrane region" description="Helical" evidence="1">
    <location>
        <begin position="15"/>
        <end position="35"/>
    </location>
</feature>
<protein>
    <recommendedName>
        <fullName evidence="4">SdpI family protein</fullName>
    </recommendedName>
</protein>
<name>A0A1Y0HTE3_CELCE</name>
<sequence>MTALWQGGAMTADTIADVVLLLVLAGAGVLLVWCARATASGRVGRNHVAGIRTATTLASDEAWQTAHRAARPLSETAGWVLVAAAPVLFLVGEDAGLVVVLVATGLTLALTVGGLVVGTHAVRRGVDRSR</sequence>
<dbReference type="AlphaFoldDB" id="A0A1Y0HTE3"/>
<accession>A0A1Y0HTE3</accession>
<evidence type="ECO:0000256" key="1">
    <source>
        <dbReference type="SAM" id="Phobius"/>
    </source>
</evidence>
<evidence type="ECO:0000313" key="3">
    <source>
        <dbReference type="Proteomes" id="UP000196228"/>
    </source>
</evidence>
<dbReference type="EMBL" id="CP021383">
    <property type="protein sequence ID" value="ARU51442.1"/>
    <property type="molecule type" value="Genomic_DNA"/>
</dbReference>
<reference evidence="2 3" key="1">
    <citation type="submission" date="2017-05" db="EMBL/GenBank/DDBJ databases">
        <authorList>
            <person name="Song R."/>
            <person name="Chenine A.L."/>
            <person name="Ruprecht R.M."/>
        </authorList>
    </citation>
    <scope>NUCLEOTIDE SEQUENCE [LARGE SCALE GENOMIC DNA]</scope>
    <source>
        <strain evidence="2 3">PSBB019</strain>
    </source>
</reference>
<keyword evidence="1" id="KW-1133">Transmembrane helix</keyword>
<feature type="transmembrane region" description="Helical" evidence="1">
    <location>
        <begin position="73"/>
        <end position="91"/>
    </location>
</feature>